<proteinExistence type="predicted"/>
<organism evidence="2 3">
    <name type="scientific">Fusarium oligoseptatum</name>
    <dbReference type="NCBI Taxonomy" id="2604345"/>
    <lineage>
        <taxon>Eukaryota</taxon>
        <taxon>Fungi</taxon>
        <taxon>Dikarya</taxon>
        <taxon>Ascomycota</taxon>
        <taxon>Pezizomycotina</taxon>
        <taxon>Sordariomycetes</taxon>
        <taxon>Hypocreomycetidae</taxon>
        <taxon>Hypocreales</taxon>
        <taxon>Nectriaceae</taxon>
        <taxon>Fusarium</taxon>
        <taxon>Fusarium solani species complex</taxon>
    </lineage>
</organism>
<evidence type="ECO:0000256" key="1">
    <source>
        <dbReference type="SAM" id="MobiDB-lite"/>
    </source>
</evidence>
<keyword evidence="3" id="KW-1185">Reference proteome</keyword>
<protein>
    <submittedName>
        <fullName evidence="2">Uncharacterized protein</fullName>
    </submittedName>
</protein>
<dbReference type="Proteomes" id="UP000287144">
    <property type="component" value="Unassembled WGS sequence"/>
</dbReference>
<feature type="region of interest" description="Disordered" evidence="1">
    <location>
        <begin position="1"/>
        <end position="82"/>
    </location>
</feature>
<dbReference type="EMBL" id="NKCK01000025">
    <property type="protein sequence ID" value="RSM10117.1"/>
    <property type="molecule type" value="Genomic_DNA"/>
</dbReference>
<dbReference type="AlphaFoldDB" id="A0A428U732"/>
<feature type="region of interest" description="Disordered" evidence="1">
    <location>
        <begin position="147"/>
        <end position="170"/>
    </location>
</feature>
<feature type="compositionally biased region" description="Polar residues" evidence="1">
    <location>
        <begin position="57"/>
        <end position="66"/>
    </location>
</feature>
<comment type="caution">
    <text evidence="2">The sequence shown here is derived from an EMBL/GenBank/DDBJ whole genome shotgun (WGS) entry which is preliminary data.</text>
</comment>
<accession>A0A428U732</accession>
<evidence type="ECO:0000313" key="3">
    <source>
        <dbReference type="Proteomes" id="UP000287144"/>
    </source>
</evidence>
<evidence type="ECO:0000313" key="2">
    <source>
        <dbReference type="EMBL" id="RSM10117.1"/>
    </source>
</evidence>
<name>A0A428U732_9HYPO</name>
<reference evidence="2 3" key="1">
    <citation type="submission" date="2017-06" db="EMBL/GenBank/DDBJ databases">
        <title>Comparative genomic analysis of Ambrosia Fusariam Clade fungi.</title>
        <authorList>
            <person name="Stajich J.E."/>
            <person name="Carrillo J."/>
            <person name="Kijimoto T."/>
            <person name="Eskalen A."/>
            <person name="O'Donnell K."/>
            <person name="Kasson M."/>
        </authorList>
    </citation>
    <scope>NUCLEOTIDE SEQUENCE [LARGE SCALE GENOMIC DNA]</scope>
    <source>
        <strain evidence="2 3">NRRL62579</strain>
    </source>
</reference>
<sequence length="345" mass="38615">MAEQGGRGPNLRLNEKRPGPPSPSGTDPKRPRTAPHRSTPEGTHAPGMATEKPPDQPSSSTHSNRNPEAIRPHLPPYQRDGEDTSAALVPQHMLPQRFDFFLAPGEVDGFFFDRQQLIWTWEGMQDEFVQEANNGRIGALNKDAEMITNDPEDSDAWSHEGSPAPEGKVPASDAVPWDIIDAMNEAVAECSVLAADWDDVLAALEGFPTYRELRDALELVSSNLTRPLDAHFERMVEVDRGYDSQCLTAMKEFPLHVVRAGGAMTYEQEGKVDVLQAWSSFRDHLHADLEYVWLMINEDRDILAGICDDNFRLFHLIMRSFYLSPACRDQVNLRDRLVDLLGGLS</sequence>
<gene>
    <name evidence="2" type="ORF">CEP52_003807</name>
</gene>